<dbReference type="eggNOG" id="ENOG502Z8YX">
    <property type="taxonomic scope" value="Bacteria"/>
</dbReference>
<protein>
    <recommendedName>
        <fullName evidence="4">DUF2815 family protein</fullName>
    </recommendedName>
</protein>
<dbReference type="RefSeq" id="WP_008859083.1">
    <property type="nucleotide sequence ID" value="NZ_JH591187.1"/>
</dbReference>
<keyword evidence="3" id="KW-1185">Reference proteome</keyword>
<dbReference type="OrthoDB" id="9786575at2"/>
<dbReference type="InterPro" id="IPR022595">
    <property type="entry name" value="Enc34_ssDNA-bd"/>
</dbReference>
<dbReference type="STRING" id="742743.HMPREF9453_00579"/>
<evidence type="ECO:0008006" key="4">
    <source>
        <dbReference type="Google" id="ProtNLM"/>
    </source>
</evidence>
<dbReference type="PATRIC" id="fig|742743.3.peg.589"/>
<dbReference type="EMBL" id="ADLT01000015">
    <property type="protein sequence ID" value="EHO63562.1"/>
    <property type="molecule type" value="Genomic_DNA"/>
</dbReference>
<gene>
    <name evidence="2" type="ORF">HMPREF9453_00579</name>
</gene>
<dbReference type="Pfam" id="PF10991">
    <property type="entry name" value="Enc34_ssDNA-bd"/>
    <property type="match status" value="1"/>
</dbReference>
<dbReference type="InterPro" id="IPR012340">
    <property type="entry name" value="NA-bd_OB-fold"/>
</dbReference>
<proteinExistence type="predicted"/>
<dbReference type="Gene3D" id="2.40.50.140">
    <property type="entry name" value="Nucleic acid-binding proteins"/>
    <property type="match status" value="1"/>
</dbReference>
<feature type="region of interest" description="Disordered" evidence="1">
    <location>
        <begin position="157"/>
        <end position="180"/>
    </location>
</feature>
<accession>H1CYZ1</accession>
<evidence type="ECO:0000313" key="2">
    <source>
        <dbReference type="EMBL" id="EHO63562.1"/>
    </source>
</evidence>
<sequence>MKFTTGKARLSYAHIFKTYSNEGNAPKYSCSLLFPKTDKKNIERLNKLLQGMLADPDNRQKWGTSNAAALKMPLRDGDVEKADDPNYKGMLFLNASANPDYPPKVVLLDRTPVADPSEVYSGCWVQAVLDFYAYNSHGNKGIGVGLRGIRKLKDDKPFTKSEVSDSDFSDDFIDDDDMFD</sequence>
<name>H1CYZ1_9FIRM</name>
<feature type="compositionally biased region" description="Acidic residues" evidence="1">
    <location>
        <begin position="164"/>
        <end position="180"/>
    </location>
</feature>
<organism evidence="2 3">
    <name type="scientific">Dialister succinatiphilus YIT 11850</name>
    <dbReference type="NCBI Taxonomy" id="742743"/>
    <lineage>
        <taxon>Bacteria</taxon>
        <taxon>Bacillati</taxon>
        <taxon>Bacillota</taxon>
        <taxon>Negativicutes</taxon>
        <taxon>Veillonellales</taxon>
        <taxon>Veillonellaceae</taxon>
        <taxon>Dialister</taxon>
    </lineage>
</organism>
<dbReference type="AlphaFoldDB" id="H1CYZ1"/>
<evidence type="ECO:0000256" key="1">
    <source>
        <dbReference type="SAM" id="MobiDB-lite"/>
    </source>
</evidence>
<reference evidence="2 3" key="1">
    <citation type="submission" date="2011-11" db="EMBL/GenBank/DDBJ databases">
        <title>The Genome Sequence of Dialister succinatiphilus YIT 11850.</title>
        <authorList>
            <consortium name="The Broad Institute Genome Sequencing Platform"/>
            <person name="Earl A."/>
            <person name="Ward D."/>
            <person name="Feldgarden M."/>
            <person name="Gevers D."/>
            <person name="Morotomi M."/>
            <person name="Young S.K."/>
            <person name="Zeng Q."/>
            <person name="Gargeya S."/>
            <person name="Fitzgerald M."/>
            <person name="Haas B."/>
            <person name="Abouelleil A."/>
            <person name="Alvarado L."/>
            <person name="Arachchi H.M."/>
            <person name="Berlin A."/>
            <person name="Brown A."/>
            <person name="Chapman S.B."/>
            <person name="Dunbar C."/>
            <person name="Gearin G."/>
            <person name="Goldberg J."/>
            <person name="Griggs A."/>
            <person name="Gujja S."/>
            <person name="Heiman D."/>
            <person name="Howarth C."/>
            <person name="Lui A."/>
            <person name="MacDonald P.J.P."/>
            <person name="Montmayeur A."/>
            <person name="Murphy C."/>
            <person name="Neiman D."/>
            <person name="Pearson M."/>
            <person name="Priest M."/>
            <person name="Roberts A."/>
            <person name="Saif S."/>
            <person name="Shea T."/>
            <person name="Sisk P."/>
            <person name="Stolte C."/>
            <person name="Sykes S."/>
            <person name="Wortman J."/>
            <person name="Nusbaum C."/>
            <person name="Birren B."/>
        </authorList>
    </citation>
    <scope>NUCLEOTIDE SEQUENCE [LARGE SCALE GENOMIC DNA]</scope>
    <source>
        <strain evidence="2 3">YIT 11850</strain>
    </source>
</reference>
<dbReference type="HOGENOM" id="CLU_087553_0_0_9"/>
<comment type="caution">
    <text evidence="2">The sequence shown here is derived from an EMBL/GenBank/DDBJ whole genome shotgun (WGS) entry which is preliminary data.</text>
</comment>
<dbReference type="SUPFAM" id="SSF50249">
    <property type="entry name" value="Nucleic acid-binding proteins"/>
    <property type="match status" value="1"/>
</dbReference>
<evidence type="ECO:0000313" key="3">
    <source>
        <dbReference type="Proteomes" id="UP000003277"/>
    </source>
</evidence>
<dbReference type="Proteomes" id="UP000003277">
    <property type="component" value="Unassembled WGS sequence"/>
</dbReference>